<feature type="transmembrane region" description="Helical" evidence="6">
    <location>
        <begin position="139"/>
        <end position="162"/>
    </location>
</feature>
<protein>
    <recommendedName>
        <fullName evidence="7">Major facilitator superfamily (MFS) profile domain-containing protein</fullName>
    </recommendedName>
</protein>
<evidence type="ECO:0000259" key="7">
    <source>
        <dbReference type="PROSITE" id="PS50850"/>
    </source>
</evidence>
<dbReference type="GO" id="GO:0005886">
    <property type="term" value="C:plasma membrane"/>
    <property type="evidence" value="ECO:0007669"/>
    <property type="project" value="UniProtKB-SubCell"/>
</dbReference>
<organism evidence="8">
    <name type="scientific">Paraconexibacter sp. AEG42_29</name>
    <dbReference type="NCBI Taxonomy" id="2997339"/>
    <lineage>
        <taxon>Bacteria</taxon>
        <taxon>Bacillati</taxon>
        <taxon>Actinomycetota</taxon>
        <taxon>Thermoleophilia</taxon>
        <taxon>Solirubrobacterales</taxon>
        <taxon>Paraconexibacteraceae</taxon>
        <taxon>Paraconexibacter</taxon>
    </lineage>
</organism>
<dbReference type="SUPFAM" id="SSF103473">
    <property type="entry name" value="MFS general substrate transporter"/>
    <property type="match status" value="1"/>
</dbReference>
<dbReference type="PANTHER" id="PTHR23501:SF197">
    <property type="entry name" value="COMD"/>
    <property type="match status" value="1"/>
</dbReference>
<dbReference type="Gene3D" id="1.20.1250.20">
    <property type="entry name" value="MFS general substrate transporter like domains"/>
    <property type="match status" value="1"/>
</dbReference>
<keyword evidence="4 6" id="KW-0472">Membrane</keyword>
<dbReference type="EMBL" id="CP114014">
    <property type="protein sequence ID" value="XAY07929.1"/>
    <property type="molecule type" value="Genomic_DNA"/>
</dbReference>
<dbReference type="InterPro" id="IPR020846">
    <property type="entry name" value="MFS_dom"/>
</dbReference>
<feature type="compositionally biased region" description="Low complexity" evidence="5">
    <location>
        <begin position="469"/>
        <end position="492"/>
    </location>
</feature>
<dbReference type="PROSITE" id="PS50850">
    <property type="entry name" value="MFS"/>
    <property type="match status" value="1"/>
</dbReference>
<feature type="transmembrane region" description="Helical" evidence="6">
    <location>
        <begin position="82"/>
        <end position="101"/>
    </location>
</feature>
<feature type="transmembrane region" description="Helical" evidence="6">
    <location>
        <begin position="301"/>
        <end position="327"/>
    </location>
</feature>
<dbReference type="RefSeq" id="WP_354699116.1">
    <property type="nucleotide sequence ID" value="NZ_CP114014.1"/>
</dbReference>
<dbReference type="InterPro" id="IPR036259">
    <property type="entry name" value="MFS_trans_sf"/>
</dbReference>
<evidence type="ECO:0000256" key="1">
    <source>
        <dbReference type="ARBA" id="ARBA00004651"/>
    </source>
</evidence>
<reference evidence="8" key="1">
    <citation type="submission" date="2022-12" db="EMBL/GenBank/DDBJ databases">
        <title>Paraconexibacter alkalitolerans sp. nov. and Baekduia alba sp. nov., isolated from soil and emended description of the genera Paraconexibacter (Chun et al., 2020) and Baekduia (An et al., 2020).</title>
        <authorList>
            <person name="Vieira S."/>
            <person name="Huber K.J."/>
            <person name="Geppert A."/>
            <person name="Wolf J."/>
            <person name="Neumann-Schaal M."/>
            <person name="Muesken M."/>
            <person name="Overmann J."/>
        </authorList>
    </citation>
    <scope>NUCLEOTIDE SEQUENCE</scope>
    <source>
        <strain evidence="8">AEG42_29</strain>
    </source>
</reference>
<keyword evidence="2 6" id="KW-0812">Transmembrane</keyword>
<accession>A0AAU7B1X5</accession>
<dbReference type="KEGG" id="parq:DSM112329_04823"/>
<sequence length="492" mass="49514">MNHEAPTVERAAPNRTLAILAMGAMAYALAQTMIIPALSQIQDDYGAGQETVTWLLTAFLLTSSVTTPLLGRLGDMYGKERILLYALGVFGLGSLICALGTSIEVLIAGRAVQGAGGAIFPLAFGIIRDEFPPAKVPSSIGLISSTFGIGGGVGLVMAGVLVDHVSVSSIFWASLVVTTMAAVATWRYVPESPVRVKASIDWGGGVLLSLLLSALLLGVSQGNSWGWTSGGVLGLFAASAVLTVAFIAYERRVADPVIDIDLMRERAVWSPNLAAVAVGFAMFGSYILIPEIAQTDKASGYGFGLGTTAAGLLLVPSAVVMLFAGPMSGWLGTRFGSRLPLAVGAGVAGLAYALLALFHGSLIVIALVGILIGVGIGLSFAAMGNLVVSAVPPESTGVATGVNTIMRSIGGAVGAQISAAMLASESIMGGAYPAESGYTSAFALTAGAAFVALAVTGLIPRPGGGSGDGAVARRPAVAQGAPPPARVVAGGA</sequence>
<proteinExistence type="predicted"/>
<gene>
    <name evidence="8" type="ORF">DSM112329_04823</name>
</gene>
<feature type="transmembrane region" description="Helical" evidence="6">
    <location>
        <begin position="364"/>
        <end position="388"/>
    </location>
</feature>
<comment type="subcellular location">
    <subcellularLocation>
        <location evidence="1">Cell membrane</location>
        <topology evidence="1">Multi-pass membrane protein</topology>
    </subcellularLocation>
</comment>
<evidence type="ECO:0000313" key="8">
    <source>
        <dbReference type="EMBL" id="XAY07929.1"/>
    </source>
</evidence>
<feature type="transmembrane region" description="Helical" evidence="6">
    <location>
        <begin position="17"/>
        <end position="39"/>
    </location>
</feature>
<dbReference type="InterPro" id="IPR011701">
    <property type="entry name" value="MFS"/>
</dbReference>
<feature type="transmembrane region" description="Helical" evidence="6">
    <location>
        <begin position="225"/>
        <end position="249"/>
    </location>
</feature>
<feature type="domain" description="Major facilitator superfamily (MFS) profile" evidence="7">
    <location>
        <begin position="16"/>
        <end position="464"/>
    </location>
</feature>
<evidence type="ECO:0000256" key="5">
    <source>
        <dbReference type="SAM" id="MobiDB-lite"/>
    </source>
</evidence>
<dbReference type="Pfam" id="PF07690">
    <property type="entry name" value="MFS_1"/>
    <property type="match status" value="1"/>
</dbReference>
<feature type="transmembrane region" description="Helical" evidence="6">
    <location>
        <begin position="51"/>
        <end position="70"/>
    </location>
</feature>
<evidence type="ECO:0000256" key="3">
    <source>
        <dbReference type="ARBA" id="ARBA00022989"/>
    </source>
</evidence>
<dbReference type="AlphaFoldDB" id="A0AAU7B1X5"/>
<feature type="transmembrane region" description="Helical" evidence="6">
    <location>
        <begin position="200"/>
        <end position="219"/>
    </location>
</feature>
<feature type="transmembrane region" description="Helical" evidence="6">
    <location>
        <begin position="168"/>
        <end position="188"/>
    </location>
</feature>
<evidence type="ECO:0000256" key="6">
    <source>
        <dbReference type="SAM" id="Phobius"/>
    </source>
</evidence>
<evidence type="ECO:0000256" key="2">
    <source>
        <dbReference type="ARBA" id="ARBA00022692"/>
    </source>
</evidence>
<dbReference type="Gene3D" id="1.20.1720.10">
    <property type="entry name" value="Multidrug resistance protein D"/>
    <property type="match status" value="1"/>
</dbReference>
<feature type="transmembrane region" description="Helical" evidence="6">
    <location>
        <begin position="269"/>
        <end position="289"/>
    </location>
</feature>
<feature type="region of interest" description="Disordered" evidence="5">
    <location>
        <begin position="466"/>
        <end position="492"/>
    </location>
</feature>
<keyword evidence="3 6" id="KW-1133">Transmembrane helix</keyword>
<feature type="transmembrane region" description="Helical" evidence="6">
    <location>
        <begin position="339"/>
        <end position="358"/>
    </location>
</feature>
<dbReference type="GO" id="GO:0022857">
    <property type="term" value="F:transmembrane transporter activity"/>
    <property type="evidence" value="ECO:0007669"/>
    <property type="project" value="InterPro"/>
</dbReference>
<feature type="transmembrane region" description="Helical" evidence="6">
    <location>
        <begin position="438"/>
        <end position="459"/>
    </location>
</feature>
<evidence type="ECO:0000256" key="4">
    <source>
        <dbReference type="ARBA" id="ARBA00023136"/>
    </source>
</evidence>
<dbReference type="PANTHER" id="PTHR23501">
    <property type="entry name" value="MAJOR FACILITATOR SUPERFAMILY"/>
    <property type="match status" value="1"/>
</dbReference>
<name>A0AAU7B1X5_9ACTN</name>
<dbReference type="CDD" id="cd17504">
    <property type="entry name" value="MFS_MMR_MDR_like"/>
    <property type="match status" value="1"/>
</dbReference>